<dbReference type="Pfam" id="PF13556">
    <property type="entry name" value="HTH_30"/>
    <property type="match status" value="1"/>
</dbReference>
<evidence type="ECO:0000259" key="4">
    <source>
        <dbReference type="Pfam" id="PF17853"/>
    </source>
</evidence>
<dbReference type="PANTHER" id="PTHR33744">
    <property type="entry name" value="CARBOHYDRATE DIACID REGULATOR"/>
    <property type="match status" value="1"/>
</dbReference>
<dbReference type="InterPro" id="IPR041522">
    <property type="entry name" value="CdaR_GGDEF"/>
</dbReference>
<protein>
    <recommendedName>
        <fullName evidence="7">PucR family transcriptional regulator</fullName>
    </recommendedName>
</protein>
<dbReference type="InterPro" id="IPR025736">
    <property type="entry name" value="PucR_C-HTH_dom"/>
</dbReference>
<sequence length="428" mass="44949">MSAPIGERVHRPGSTATPRPGATASPLDTASSFDTASPFDVADRVAEQVGGPVIVEDANFRVLGYSAFVGPMDRGRAEAILGRRIPAVWLEHLTRTGSLDRLRRGTDVVDLPDGPWKAHRRLITAFRAGDRLLGFAWVAEGERPLGDGAAGVFRRAVDEETPALLRHLERIDAEEAHRSRLAAVLLDGLPGAPAAADRLGFDRGGRFVVLSVAAPTRTPAGPAEGESGGTRLLEHLRLCLDSFQCRWAVAPWGDGGLALVALRADESGKAAARLGQEVLRLAGDGPLRMTRVAASSVGIGLAALPRLRTEATAAIVVAGGDGAFVAYPDVDAEVLVAEVVAALPADVRLAGLDRLRAADRGTGPGGGELERTLRAFLAACGSASATARALGVHVTTVRHRLDRIAAVSGLRLDRPDVRIACDLVLRCR</sequence>
<evidence type="ECO:0000313" key="6">
    <source>
        <dbReference type="Proteomes" id="UP000621500"/>
    </source>
</evidence>
<name>A0ABQ4F1F0_9ACTN</name>
<dbReference type="PANTHER" id="PTHR33744:SF17">
    <property type="entry name" value="CONSERVED PROTEIN"/>
    <property type="match status" value="1"/>
</dbReference>
<organism evidence="5 6">
    <name type="scientific">Plantactinospora mayteni</name>
    <dbReference type="NCBI Taxonomy" id="566021"/>
    <lineage>
        <taxon>Bacteria</taxon>
        <taxon>Bacillati</taxon>
        <taxon>Actinomycetota</taxon>
        <taxon>Actinomycetes</taxon>
        <taxon>Micromonosporales</taxon>
        <taxon>Micromonosporaceae</taxon>
        <taxon>Plantactinospora</taxon>
    </lineage>
</organism>
<accession>A0ABQ4F1F0</accession>
<evidence type="ECO:0000259" key="3">
    <source>
        <dbReference type="Pfam" id="PF13556"/>
    </source>
</evidence>
<evidence type="ECO:0008006" key="7">
    <source>
        <dbReference type="Google" id="ProtNLM"/>
    </source>
</evidence>
<dbReference type="Pfam" id="PF17853">
    <property type="entry name" value="GGDEF_2"/>
    <property type="match status" value="1"/>
</dbReference>
<dbReference type="InterPro" id="IPR051448">
    <property type="entry name" value="CdaR-like_regulators"/>
</dbReference>
<evidence type="ECO:0000256" key="2">
    <source>
        <dbReference type="SAM" id="MobiDB-lite"/>
    </source>
</evidence>
<feature type="domain" description="PucR C-terminal helix-turn-helix" evidence="3">
    <location>
        <begin position="371"/>
        <end position="426"/>
    </location>
</feature>
<feature type="region of interest" description="Disordered" evidence="2">
    <location>
        <begin position="1"/>
        <end position="30"/>
    </location>
</feature>
<evidence type="ECO:0000256" key="1">
    <source>
        <dbReference type="ARBA" id="ARBA00006754"/>
    </source>
</evidence>
<dbReference type="EMBL" id="BONX01000057">
    <property type="protein sequence ID" value="GIH00744.1"/>
    <property type="molecule type" value="Genomic_DNA"/>
</dbReference>
<evidence type="ECO:0000313" key="5">
    <source>
        <dbReference type="EMBL" id="GIH00744.1"/>
    </source>
</evidence>
<comment type="similarity">
    <text evidence="1">Belongs to the CdaR family.</text>
</comment>
<gene>
    <name evidence="5" type="ORF">Pma05_73160</name>
</gene>
<feature type="domain" description="CdaR GGDEF-like" evidence="4">
    <location>
        <begin position="193"/>
        <end position="315"/>
    </location>
</feature>
<dbReference type="RefSeq" id="WP_239313848.1">
    <property type="nucleotide sequence ID" value="NZ_BAAAZQ010000030.1"/>
</dbReference>
<dbReference type="InterPro" id="IPR042070">
    <property type="entry name" value="PucR_C-HTH_sf"/>
</dbReference>
<keyword evidence="6" id="KW-1185">Reference proteome</keyword>
<reference evidence="5 6" key="1">
    <citation type="submission" date="2021-01" db="EMBL/GenBank/DDBJ databases">
        <title>Whole genome shotgun sequence of Plantactinospora mayteni NBRC 109088.</title>
        <authorList>
            <person name="Komaki H."/>
            <person name="Tamura T."/>
        </authorList>
    </citation>
    <scope>NUCLEOTIDE SEQUENCE [LARGE SCALE GENOMIC DNA]</scope>
    <source>
        <strain evidence="5 6">NBRC 109088</strain>
    </source>
</reference>
<dbReference type="Proteomes" id="UP000621500">
    <property type="component" value="Unassembled WGS sequence"/>
</dbReference>
<proteinExistence type="inferred from homology"/>
<dbReference type="Gene3D" id="1.10.10.2840">
    <property type="entry name" value="PucR C-terminal helix-turn-helix domain"/>
    <property type="match status" value="1"/>
</dbReference>
<comment type="caution">
    <text evidence="5">The sequence shown here is derived from an EMBL/GenBank/DDBJ whole genome shotgun (WGS) entry which is preliminary data.</text>
</comment>